<evidence type="ECO:0000313" key="4">
    <source>
        <dbReference type="Proteomes" id="UP001296993"/>
    </source>
</evidence>
<feature type="region of interest" description="Disordered" evidence="1">
    <location>
        <begin position="143"/>
        <end position="166"/>
    </location>
</feature>
<feature type="transmembrane region" description="Helical" evidence="2">
    <location>
        <begin position="36"/>
        <end position="59"/>
    </location>
</feature>
<keyword evidence="2" id="KW-1133">Transmembrane helix</keyword>
<proteinExistence type="predicted"/>
<evidence type="ECO:0008006" key="5">
    <source>
        <dbReference type="Google" id="ProtNLM"/>
    </source>
</evidence>
<dbReference type="RefSeq" id="WP_210001250.1">
    <property type="nucleotide sequence ID" value="NZ_BAAAJY010000024.1"/>
</dbReference>
<evidence type="ECO:0000313" key="3">
    <source>
        <dbReference type="EMBL" id="MBP2388332.1"/>
    </source>
</evidence>
<comment type="caution">
    <text evidence="3">The sequence shown here is derived from an EMBL/GenBank/DDBJ whole genome shotgun (WGS) entry which is preliminary data.</text>
</comment>
<evidence type="ECO:0000256" key="1">
    <source>
        <dbReference type="SAM" id="MobiDB-lite"/>
    </source>
</evidence>
<evidence type="ECO:0000256" key="2">
    <source>
        <dbReference type="SAM" id="Phobius"/>
    </source>
</evidence>
<dbReference type="InterPro" id="IPR021517">
    <property type="entry name" value="DUF3180"/>
</dbReference>
<keyword evidence="2" id="KW-0472">Membrane</keyword>
<accession>A0ABS4XIP1</accession>
<keyword evidence="4" id="KW-1185">Reference proteome</keyword>
<protein>
    <recommendedName>
        <fullName evidence="5">DUF3180 domain-containing protein</fullName>
    </recommendedName>
</protein>
<feature type="transmembrane region" description="Helical" evidence="2">
    <location>
        <begin position="117"/>
        <end position="135"/>
    </location>
</feature>
<dbReference type="EMBL" id="JAGIOF010000001">
    <property type="protein sequence ID" value="MBP2388332.1"/>
    <property type="molecule type" value="Genomic_DNA"/>
</dbReference>
<feature type="transmembrane region" description="Helical" evidence="2">
    <location>
        <begin position="80"/>
        <end position="105"/>
    </location>
</feature>
<name>A0ABS4XIP1_9MICC</name>
<dbReference type="Pfam" id="PF11377">
    <property type="entry name" value="DUF3180"/>
    <property type="match status" value="1"/>
</dbReference>
<keyword evidence="2" id="KW-0812">Transmembrane</keyword>
<dbReference type="Proteomes" id="UP001296993">
    <property type="component" value="Unassembled WGS sequence"/>
</dbReference>
<reference evidence="3 4" key="1">
    <citation type="submission" date="2021-03" db="EMBL/GenBank/DDBJ databases">
        <title>Sequencing the genomes of 1000 actinobacteria strains.</title>
        <authorList>
            <person name="Klenk H.-P."/>
        </authorList>
    </citation>
    <scope>NUCLEOTIDE SEQUENCE [LARGE SCALE GENOMIC DNA]</scope>
    <source>
        <strain evidence="3 4">DSM 15797</strain>
    </source>
</reference>
<organism evidence="3 4">
    <name type="scientific">Paeniglutamicibacter kerguelensis</name>
    <dbReference type="NCBI Taxonomy" id="254788"/>
    <lineage>
        <taxon>Bacteria</taxon>
        <taxon>Bacillati</taxon>
        <taxon>Actinomycetota</taxon>
        <taxon>Actinomycetes</taxon>
        <taxon>Micrococcales</taxon>
        <taxon>Micrococcaceae</taxon>
        <taxon>Paeniglutamicibacter</taxon>
    </lineage>
</organism>
<gene>
    <name evidence="3" type="ORF">JOF47_003843</name>
</gene>
<sequence>MNSLRPLWVVTVLAVATAAGYTVQSITASNGYAVPVLHWTSLLTMGAATVLTLVMGIRVKRYTGGKTKAPINPIAAARTLVLAQSCTYAGSAIAGWHVGILVGLIGASGTGSDAVKSSLLMIGGALVMAIVGWVVEQFCKLPPEEPSSPEGRAQGKDEEGYAAGTN</sequence>